<proteinExistence type="predicted"/>
<evidence type="ECO:0000259" key="7">
    <source>
        <dbReference type="PROSITE" id="PS50157"/>
    </source>
</evidence>
<dbReference type="PROSITE" id="PS00028">
    <property type="entry name" value="ZINC_FINGER_C2H2_1"/>
    <property type="match status" value="5"/>
</dbReference>
<evidence type="ECO:0000256" key="6">
    <source>
        <dbReference type="SAM" id="MobiDB-lite"/>
    </source>
</evidence>
<dbReference type="EnsemblMetazoa" id="AAEL011705-RD">
    <property type="protein sequence ID" value="AAEL011705-PD"/>
    <property type="gene ID" value="AAEL011705"/>
</dbReference>
<keyword evidence="4" id="KW-0862">Zinc</keyword>
<organism evidence="8 9">
    <name type="scientific">Aedes aegypti</name>
    <name type="common">Yellowfever mosquito</name>
    <name type="synonym">Culex aegypti</name>
    <dbReference type="NCBI Taxonomy" id="7159"/>
    <lineage>
        <taxon>Eukaryota</taxon>
        <taxon>Metazoa</taxon>
        <taxon>Ecdysozoa</taxon>
        <taxon>Arthropoda</taxon>
        <taxon>Hexapoda</taxon>
        <taxon>Insecta</taxon>
        <taxon>Pterygota</taxon>
        <taxon>Neoptera</taxon>
        <taxon>Endopterygota</taxon>
        <taxon>Diptera</taxon>
        <taxon>Nematocera</taxon>
        <taxon>Culicoidea</taxon>
        <taxon>Culicidae</taxon>
        <taxon>Culicinae</taxon>
        <taxon>Aedini</taxon>
        <taxon>Aedes</taxon>
        <taxon>Stegomyia</taxon>
    </lineage>
</organism>
<dbReference type="PANTHER" id="PTHR24409:SF295">
    <property type="entry name" value="AZ2-RELATED"/>
    <property type="match status" value="1"/>
</dbReference>
<feature type="region of interest" description="Disordered" evidence="6">
    <location>
        <begin position="226"/>
        <end position="273"/>
    </location>
</feature>
<dbReference type="OrthoDB" id="7849674at2759"/>
<evidence type="ECO:0000256" key="3">
    <source>
        <dbReference type="ARBA" id="ARBA00022771"/>
    </source>
</evidence>
<feature type="domain" description="C2H2-type" evidence="7">
    <location>
        <begin position="169"/>
        <end position="196"/>
    </location>
</feature>
<dbReference type="Proteomes" id="UP000008820">
    <property type="component" value="Chromosome 2"/>
</dbReference>
<feature type="domain" description="C2H2-type" evidence="7">
    <location>
        <begin position="368"/>
        <end position="396"/>
    </location>
</feature>
<dbReference type="FunFam" id="3.30.160.60:FF:000303">
    <property type="entry name" value="Zinc finger protein 41"/>
    <property type="match status" value="1"/>
</dbReference>
<dbReference type="Pfam" id="PF00096">
    <property type="entry name" value="zf-C2H2"/>
    <property type="match status" value="3"/>
</dbReference>
<keyword evidence="3 5" id="KW-0863">Zinc-finger</keyword>
<dbReference type="OMA" id="CEHCNYE"/>
<gene>
    <name evidence="8" type="primary">5575245</name>
</gene>
<evidence type="ECO:0000256" key="2">
    <source>
        <dbReference type="ARBA" id="ARBA00022737"/>
    </source>
</evidence>
<keyword evidence="1" id="KW-0479">Metal-binding</keyword>
<dbReference type="Pfam" id="PF13912">
    <property type="entry name" value="zf-C2H2_6"/>
    <property type="match status" value="1"/>
</dbReference>
<dbReference type="GO" id="GO:0000977">
    <property type="term" value="F:RNA polymerase II transcription regulatory region sequence-specific DNA binding"/>
    <property type="evidence" value="ECO:0007669"/>
    <property type="project" value="TreeGrafter"/>
</dbReference>
<dbReference type="InterPro" id="IPR036236">
    <property type="entry name" value="Znf_C2H2_sf"/>
</dbReference>
<dbReference type="PROSITE" id="PS50157">
    <property type="entry name" value="ZINC_FINGER_C2H2_2"/>
    <property type="match status" value="5"/>
</dbReference>
<keyword evidence="2" id="KW-0677">Repeat</keyword>
<dbReference type="SMART" id="SM00355">
    <property type="entry name" value="ZnF_C2H2"/>
    <property type="match status" value="8"/>
</dbReference>
<feature type="domain" description="C2H2-type" evidence="7">
    <location>
        <begin position="140"/>
        <end position="168"/>
    </location>
</feature>
<dbReference type="GO" id="GO:0008270">
    <property type="term" value="F:zinc ion binding"/>
    <property type="evidence" value="ECO:0007669"/>
    <property type="project" value="UniProtKB-KW"/>
</dbReference>
<evidence type="ECO:0000256" key="5">
    <source>
        <dbReference type="PROSITE-ProRule" id="PRU00042"/>
    </source>
</evidence>
<accession>A0A8W7I3W6</accession>
<dbReference type="EnsemblMetazoa" id="AAEL011705-RC">
    <property type="protein sequence ID" value="AAEL011705-PC"/>
    <property type="gene ID" value="AAEL011705"/>
</dbReference>
<name>A0A8W7I3W6_AEDAE</name>
<sequence length="403" mass="44983">MNAALLTEIKVEPSFHGEEQTLEDSPLESPNSGIKHEPLDIEPEDDLSAAESEMLPPSTTASGGHCFRCPDPGCDFTCELDGVLNMHIRLHHDDQNLGLIEPTLTTPDQMEEEDSTELKIDLTGPALLIERVNKRRNVIHTCSRCGTGFRKRDVAEAHIAKVHMVVKRFTCSVCGRGFDRSGDLEIHTRVHTGERPYKCPAEDCDYSAALTNTLQRHVRRRHKELVIGGSSSGGREPTTESNAKGSVKLDINTSEAASSSKLRSKASSIPKSKKKHECTKCKVEFTKLQSLRAHRNAVHGKEKIFTCTYCKVTFPSSRLLAEHILLHDQVKPYPCTVEGCQFTFISEDDQKRHLQRHEKKADPSLRPFVCDICGKQFELKCGLVRHISALHPRNGDSARFVNS</sequence>
<dbReference type="InterPro" id="IPR013087">
    <property type="entry name" value="Znf_C2H2_type"/>
</dbReference>
<protein>
    <recommendedName>
        <fullName evidence="7">C2H2-type domain-containing protein</fullName>
    </recommendedName>
</protein>
<dbReference type="AlphaFoldDB" id="A0A8W7I3W6"/>
<evidence type="ECO:0000256" key="4">
    <source>
        <dbReference type="ARBA" id="ARBA00022833"/>
    </source>
</evidence>
<dbReference type="PANTHER" id="PTHR24409">
    <property type="entry name" value="ZINC FINGER PROTEIN 142"/>
    <property type="match status" value="1"/>
</dbReference>
<evidence type="ECO:0000313" key="8">
    <source>
        <dbReference type="EnsemblMetazoa" id="AAEL011705-PC"/>
    </source>
</evidence>
<dbReference type="GO" id="GO:0000981">
    <property type="term" value="F:DNA-binding transcription factor activity, RNA polymerase II-specific"/>
    <property type="evidence" value="ECO:0007669"/>
    <property type="project" value="TreeGrafter"/>
</dbReference>
<feature type="region of interest" description="Disordered" evidence="6">
    <location>
        <begin position="1"/>
        <end position="39"/>
    </location>
</feature>
<dbReference type="FunFam" id="3.30.160.60:FF:000446">
    <property type="entry name" value="Zinc finger protein"/>
    <property type="match status" value="1"/>
</dbReference>
<evidence type="ECO:0000256" key="1">
    <source>
        <dbReference type="ARBA" id="ARBA00022723"/>
    </source>
</evidence>
<reference evidence="8 9" key="1">
    <citation type="submission" date="2017-06" db="EMBL/GenBank/DDBJ databases">
        <title>Aedes aegypti genome working group (AGWG) sequencing and assembly.</title>
        <authorList>
            <consortium name="Aedes aegypti Genome Working Group (AGWG)"/>
            <person name="Matthews B.J."/>
        </authorList>
    </citation>
    <scope>NUCLEOTIDE SEQUENCE [LARGE SCALE GENOMIC DNA]</scope>
    <source>
        <strain evidence="8 9">LVP_AGWG</strain>
    </source>
</reference>
<feature type="domain" description="C2H2-type" evidence="7">
    <location>
        <begin position="276"/>
        <end position="304"/>
    </location>
</feature>
<dbReference type="GO" id="GO:0005634">
    <property type="term" value="C:nucleus"/>
    <property type="evidence" value="ECO:0007669"/>
    <property type="project" value="TreeGrafter"/>
</dbReference>
<evidence type="ECO:0000313" key="9">
    <source>
        <dbReference type="Proteomes" id="UP000008820"/>
    </source>
</evidence>
<feature type="domain" description="C2H2-type" evidence="7">
    <location>
        <begin position="305"/>
        <end position="332"/>
    </location>
</feature>
<reference evidence="8" key="2">
    <citation type="submission" date="2022-10" db="UniProtKB">
        <authorList>
            <consortium name="EnsemblMetazoa"/>
        </authorList>
    </citation>
    <scope>IDENTIFICATION</scope>
    <source>
        <strain evidence="8">LVP_AGWG</strain>
    </source>
</reference>
<keyword evidence="9" id="KW-1185">Reference proteome</keyword>
<dbReference type="KEGG" id="aag:5575245"/>
<dbReference type="SUPFAM" id="SSF57667">
    <property type="entry name" value="beta-beta-alpha zinc fingers"/>
    <property type="match status" value="3"/>
</dbReference>
<feature type="compositionally biased region" description="Basic and acidic residues" evidence="6">
    <location>
        <begin position="9"/>
        <end position="19"/>
    </location>
</feature>
<dbReference type="Gene3D" id="3.30.160.60">
    <property type="entry name" value="Classic Zinc Finger"/>
    <property type="match status" value="5"/>
</dbReference>
<dbReference type="EnsemblMetazoa" id="AAEL011705-RB">
    <property type="protein sequence ID" value="AAEL011705-PB"/>
    <property type="gene ID" value="AAEL011705"/>
</dbReference>
<feature type="compositionally biased region" description="Low complexity" evidence="6">
    <location>
        <begin position="254"/>
        <end position="270"/>
    </location>
</feature>